<evidence type="ECO:0008006" key="4">
    <source>
        <dbReference type="Google" id="ProtNLM"/>
    </source>
</evidence>
<dbReference type="RefSeq" id="WP_070985484.1">
    <property type="nucleotide sequence ID" value="NZ_MKJU01000025.1"/>
</dbReference>
<dbReference type="EMBL" id="MKJU01000025">
    <property type="protein sequence ID" value="OHU91569.1"/>
    <property type="molecule type" value="Genomic_DNA"/>
</dbReference>
<gene>
    <name evidence="2" type="ORF">BET10_12240</name>
</gene>
<sequence>MNISLALIGLSLHILIWEKLPDWGNWFNWIVEHLPRPFRYLYDSWSCPYCFGFWVALLLHALTSTYTLESLQHMPNYLGVMSQPVAWVLDSLATALLIMVGSLGLKALAVPAIKGHEMTQAFRSVRKEK</sequence>
<accession>A0A1S1MXD4</accession>
<keyword evidence="1" id="KW-1133">Transmembrane helix</keyword>
<feature type="transmembrane region" description="Helical" evidence="1">
    <location>
        <begin position="86"/>
        <end position="108"/>
    </location>
</feature>
<protein>
    <recommendedName>
        <fullName evidence="4">DUF1360 domain-containing protein</fullName>
    </recommendedName>
</protein>
<dbReference type="AlphaFoldDB" id="A0A1S1MXD4"/>
<keyword evidence="1" id="KW-0812">Transmembrane</keyword>
<dbReference type="Proteomes" id="UP000179786">
    <property type="component" value="Unassembled WGS sequence"/>
</dbReference>
<comment type="caution">
    <text evidence="2">The sequence shown here is derived from an EMBL/GenBank/DDBJ whole genome shotgun (WGS) entry which is preliminary data.</text>
</comment>
<evidence type="ECO:0000256" key="1">
    <source>
        <dbReference type="SAM" id="Phobius"/>
    </source>
</evidence>
<dbReference type="OrthoDB" id="7860961at2"/>
<organism evidence="2 3">
    <name type="scientific">Pseudoalteromonas amylolytica</name>
    <dbReference type="NCBI Taxonomy" id="1859457"/>
    <lineage>
        <taxon>Bacteria</taxon>
        <taxon>Pseudomonadati</taxon>
        <taxon>Pseudomonadota</taxon>
        <taxon>Gammaproteobacteria</taxon>
        <taxon>Alteromonadales</taxon>
        <taxon>Pseudoalteromonadaceae</taxon>
        <taxon>Pseudoalteromonas</taxon>
    </lineage>
</organism>
<evidence type="ECO:0000313" key="2">
    <source>
        <dbReference type="EMBL" id="OHU91569.1"/>
    </source>
</evidence>
<proteinExistence type="predicted"/>
<dbReference type="STRING" id="1859457.BET10_12240"/>
<evidence type="ECO:0000313" key="3">
    <source>
        <dbReference type="Proteomes" id="UP000179786"/>
    </source>
</evidence>
<name>A0A1S1MXD4_9GAMM</name>
<keyword evidence="3" id="KW-1185">Reference proteome</keyword>
<reference evidence="2 3" key="1">
    <citation type="submission" date="2016-09" db="EMBL/GenBank/DDBJ databases">
        <title>Pseudoalteromonas amylolytica sp. nov., isolated from the surface seawater.</title>
        <authorList>
            <person name="Wu Y.-H."/>
            <person name="Cheng H."/>
            <person name="Jin X.-B."/>
            <person name="Wang C.-S."/>
            <person name="Xu X.-W."/>
        </authorList>
    </citation>
    <scope>NUCLEOTIDE SEQUENCE [LARGE SCALE GENOMIC DNA]</scope>
    <source>
        <strain evidence="2 3">JW1</strain>
    </source>
</reference>
<keyword evidence="1" id="KW-0472">Membrane</keyword>
<feature type="transmembrane region" description="Helical" evidence="1">
    <location>
        <begin position="46"/>
        <end position="66"/>
    </location>
</feature>